<dbReference type="AlphaFoldDB" id="A0A1I7YYM2"/>
<dbReference type="WBParaSite" id="L893_g21155.t1">
    <property type="protein sequence ID" value="L893_g21155.t1"/>
    <property type="gene ID" value="L893_g21155"/>
</dbReference>
<reference evidence="4" key="1">
    <citation type="submission" date="2016-11" db="UniProtKB">
        <authorList>
            <consortium name="WormBaseParasite"/>
        </authorList>
    </citation>
    <scope>IDENTIFICATION</scope>
</reference>
<evidence type="ECO:0000256" key="2">
    <source>
        <dbReference type="SAM" id="SignalP"/>
    </source>
</evidence>
<keyword evidence="2" id="KW-0732">Signal</keyword>
<evidence type="ECO:0000313" key="3">
    <source>
        <dbReference type="Proteomes" id="UP000095287"/>
    </source>
</evidence>
<dbReference type="Proteomes" id="UP000095287">
    <property type="component" value="Unplaced"/>
</dbReference>
<organism evidence="3 4">
    <name type="scientific">Steinernema glaseri</name>
    <dbReference type="NCBI Taxonomy" id="37863"/>
    <lineage>
        <taxon>Eukaryota</taxon>
        <taxon>Metazoa</taxon>
        <taxon>Ecdysozoa</taxon>
        <taxon>Nematoda</taxon>
        <taxon>Chromadorea</taxon>
        <taxon>Rhabditida</taxon>
        <taxon>Tylenchina</taxon>
        <taxon>Panagrolaimomorpha</taxon>
        <taxon>Strongyloidoidea</taxon>
        <taxon>Steinernematidae</taxon>
        <taxon>Steinernema</taxon>
    </lineage>
</organism>
<feature type="signal peptide" evidence="2">
    <location>
        <begin position="1"/>
        <end position="25"/>
    </location>
</feature>
<feature type="chain" id="PRO_5009312758" evidence="2">
    <location>
        <begin position="26"/>
        <end position="203"/>
    </location>
</feature>
<keyword evidence="1" id="KW-1133">Transmembrane helix</keyword>
<sequence length="203" mass="21998">MKKDEAVASAFVLLQFGVMPAGTNADVSDVQKTSEIAARSVVFRGDLSVPVNTAFLCVSPIRFYLPDPFPISIARSLSAALLSRTVPTVGRRHLGRNRSRALVINLSTALCLLSLSRFFAVCLSDGLSTRHRLLSSVPIVPGLRLGPSVNIPKNRQMATTLTEQHAAVKCAPVLSTPNLSLLPERCTLRSKSIRRPTVLRKNV</sequence>
<keyword evidence="1" id="KW-0472">Membrane</keyword>
<evidence type="ECO:0000256" key="1">
    <source>
        <dbReference type="SAM" id="Phobius"/>
    </source>
</evidence>
<keyword evidence="3" id="KW-1185">Reference proteome</keyword>
<accession>A0A1I7YYM2</accession>
<evidence type="ECO:0000313" key="4">
    <source>
        <dbReference type="WBParaSite" id="L893_g21155.t1"/>
    </source>
</evidence>
<keyword evidence="1" id="KW-0812">Transmembrane</keyword>
<proteinExistence type="predicted"/>
<protein>
    <submittedName>
        <fullName evidence="4">Secreted protein</fullName>
    </submittedName>
</protein>
<name>A0A1I7YYM2_9BILA</name>
<feature type="transmembrane region" description="Helical" evidence="1">
    <location>
        <begin position="101"/>
        <end position="120"/>
    </location>
</feature>